<feature type="domain" description="Tyr recombinase" evidence="10">
    <location>
        <begin position="105"/>
        <end position="286"/>
    </location>
</feature>
<dbReference type="InterPro" id="IPR011010">
    <property type="entry name" value="DNA_brk_join_enz"/>
</dbReference>
<dbReference type="PROSITE" id="PS51898">
    <property type="entry name" value="TYR_RECOMBINASE"/>
    <property type="match status" value="1"/>
</dbReference>
<dbReference type="SUPFAM" id="SSF56349">
    <property type="entry name" value="DNA breaking-rejoining enzymes"/>
    <property type="match status" value="1"/>
</dbReference>
<dbReference type="Pfam" id="PF02899">
    <property type="entry name" value="Phage_int_SAM_1"/>
    <property type="match status" value="1"/>
</dbReference>
<dbReference type="PANTHER" id="PTHR30349:SF81">
    <property type="entry name" value="TYROSINE RECOMBINASE XERC"/>
    <property type="match status" value="1"/>
</dbReference>
<dbReference type="GO" id="GO:0051301">
    <property type="term" value="P:cell division"/>
    <property type="evidence" value="ECO:0007669"/>
    <property type="project" value="UniProtKB-KW"/>
</dbReference>
<evidence type="ECO:0000259" key="10">
    <source>
        <dbReference type="PROSITE" id="PS51898"/>
    </source>
</evidence>
<dbReference type="AlphaFoldDB" id="A0A926DMV6"/>
<dbReference type="InterPro" id="IPR044068">
    <property type="entry name" value="CB"/>
</dbReference>
<dbReference type="NCBIfam" id="NF001399">
    <property type="entry name" value="PRK00283.1"/>
    <property type="match status" value="1"/>
</dbReference>
<keyword evidence="7 9" id="KW-0233">DNA recombination</keyword>
<dbReference type="Proteomes" id="UP000611762">
    <property type="component" value="Unassembled WGS sequence"/>
</dbReference>
<comment type="function">
    <text evidence="9">Site-specific tyrosine recombinase, which acts by catalyzing the cutting and rejoining of the recombining DNA molecules. The XerC-XerD complex is essential to convert dimers of the bacterial chromosome into monomers to permit their segregation at cell division. It also contributes to the segregational stability of plasmids.</text>
</comment>
<keyword evidence="3 9" id="KW-0132">Cell division</keyword>
<dbReference type="InterPro" id="IPR004107">
    <property type="entry name" value="Integrase_SAM-like_N"/>
</dbReference>
<sequence length="292" mass="32910">MLDLLEQYKIYLNSNRLLDNTASAYFSDAARFTDYALEKGISDFRQVDKKIISEFVLKLEKEHKAASTIARYMASMKRFFAFLTAIHAVDGNPAEGMKPPKLKKELPEILTTEEVSKFLEQPNGSDPKSVRDKAMLELLYATGSRVSELIDLNVGDANIKIGYIRCRKHGEERIVPIGRMALAAMENYLNFIRDSIAAPGEQALFVNMAGKRMTRQGFWKIVKFYAGQAGIEKQITPHTLRHSFAAHLLENGADLHSIQSMLGHSDISSTQVYAKLINNRLRDVYAKAHPRA</sequence>
<dbReference type="Pfam" id="PF00589">
    <property type="entry name" value="Phage_integrase"/>
    <property type="match status" value="1"/>
</dbReference>
<evidence type="ECO:0000313" key="13">
    <source>
        <dbReference type="Proteomes" id="UP000611762"/>
    </source>
</evidence>
<dbReference type="GO" id="GO:0006313">
    <property type="term" value="P:DNA transposition"/>
    <property type="evidence" value="ECO:0007669"/>
    <property type="project" value="UniProtKB-UniRule"/>
</dbReference>
<evidence type="ECO:0000256" key="2">
    <source>
        <dbReference type="ARBA" id="ARBA00022490"/>
    </source>
</evidence>
<feature type="active site" evidence="9">
    <location>
        <position position="241"/>
    </location>
</feature>
<evidence type="ECO:0000256" key="7">
    <source>
        <dbReference type="ARBA" id="ARBA00023172"/>
    </source>
</evidence>
<comment type="subunit">
    <text evidence="9">Forms a cyclic heterotetrameric complex composed of two molecules of XerC and two molecules of XerD.</text>
</comment>
<dbReference type="Gene3D" id="1.10.150.130">
    <property type="match status" value="1"/>
</dbReference>
<dbReference type="InterPro" id="IPR050090">
    <property type="entry name" value="Tyrosine_recombinase_XerCD"/>
</dbReference>
<comment type="caution">
    <text evidence="12">The sequence shown here is derived from an EMBL/GenBank/DDBJ whole genome shotgun (WGS) entry which is preliminary data.</text>
</comment>
<feature type="active site" evidence="9">
    <location>
        <position position="168"/>
    </location>
</feature>
<proteinExistence type="inferred from homology"/>
<dbReference type="InterPro" id="IPR013762">
    <property type="entry name" value="Integrase-like_cat_sf"/>
</dbReference>
<accession>A0A926DMV6</accession>
<evidence type="ECO:0000313" key="12">
    <source>
        <dbReference type="EMBL" id="MBC8540746.1"/>
    </source>
</evidence>
<dbReference type="PROSITE" id="PS51900">
    <property type="entry name" value="CB"/>
    <property type="match status" value="1"/>
</dbReference>
<feature type="active site" description="O-(3'-phospho-DNA)-tyrosine intermediate" evidence="9">
    <location>
        <position position="273"/>
    </location>
</feature>
<evidence type="ECO:0000256" key="5">
    <source>
        <dbReference type="ARBA" id="ARBA00022908"/>
    </source>
</evidence>
<keyword evidence="6 9" id="KW-0238">DNA-binding</keyword>
<dbReference type="InterPro" id="IPR010998">
    <property type="entry name" value="Integrase_recombinase_N"/>
</dbReference>
<dbReference type="RefSeq" id="WP_249311895.1">
    <property type="nucleotide sequence ID" value="NZ_JACRSU010000002.1"/>
</dbReference>
<reference evidence="12" key="1">
    <citation type="submission" date="2020-08" db="EMBL/GenBank/DDBJ databases">
        <title>Genome public.</title>
        <authorList>
            <person name="Liu C."/>
            <person name="Sun Q."/>
        </authorList>
    </citation>
    <scope>NUCLEOTIDE SEQUENCE</scope>
    <source>
        <strain evidence="12">H8</strain>
    </source>
</reference>
<evidence type="ECO:0000256" key="8">
    <source>
        <dbReference type="ARBA" id="ARBA00023306"/>
    </source>
</evidence>
<keyword evidence="13" id="KW-1185">Reference proteome</keyword>
<organism evidence="12 13">
    <name type="scientific">Congzhengia minquanensis</name>
    <dbReference type="NCBI Taxonomy" id="2763657"/>
    <lineage>
        <taxon>Bacteria</taxon>
        <taxon>Bacillati</taxon>
        <taxon>Bacillota</taxon>
        <taxon>Clostridia</taxon>
        <taxon>Eubacteriales</taxon>
        <taxon>Oscillospiraceae</taxon>
        <taxon>Congzhengia</taxon>
    </lineage>
</organism>
<evidence type="ECO:0000256" key="4">
    <source>
        <dbReference type="ARBA" id="ARBA00022829"/>
    </source>
</evidence>
<dbReference type="GO" id="GO:0003677">
    <property type="term" value="F:DNA binding"/>
    <property type="evidence" value="ECO:0007669"/>
    <property type="project" value="UniProtKB-UniRule"/>
</dbReference>
<feature type="domain" description="Core-binding (CB)" evidence="11">
    <location>
        <begin position="1"/>
        <end position="84"/>
    </location>
</feature>
<keyword evidence="5 9" id="KW-0229">DNA integration</keyword>
<dbReference type="InterPro" id="IPR023009">
    <property type="entry name" value="Tyrosine_recombinase_XerC/XerD"/>
</dbReference>
<dbReference type="GO" id="GO:0007059">
    <property type="term" value="P:chromosome segregation"/>
    <property type="evidence" value="ECO:0007669"/>
    <property type="project" value="UniProtKB-UniRule"/>
</dbReference>
<dbReference type="GO" id="GO:0005737">
    <property type="term" value="C:cytoplasm"/>
    <property type="evidence" value="ECO:0007669"/>
    <property type="project" value="UniProtKB-SubCell"/>
</dbReference>
<evidence type="ECO:0000256" key="3">
    <source>
        <dbReference type="ARBA" id="ARBA00022618"/>
    </source>
</evidence>
<evidence type="ECO:0000259" key="11">
    <source>
        <dbReference type="PROSITE" id="PS51900"/>
    </source>
</evidence>
<evidence type="ECO:0000256" key="1">
    <source>
        <dbReference type="ARBA" id="ARBA00004496"/>
    </source>
</evidence>
<evidence type="ECO:0000256" key="6">
    <source>
        <dbReference type="ARBA" id="ARBA00023125"/>
    </source>
</evidence>
<feature type="active site" evidence="9">
    <location>
        <position position="264"/>
    </location>
</feature>
<evidence type="ECO:0000256" key="9">
    <source>
        <dbReference type="HAMAP-Rule" id="MF_01808"/>
    </source>
</evidence>
<feature type="active site" evidence="9">
    <location>
        <position position="145"/>
    </location>
</feature>
<keyword evidence="4 9" id="KW-0159">Chromosome partition</keyword>
<comment type="similarity">
    <text evidence="9">Belongs to the 'phage' integrase family. XerC subfamily.</text>
</comment>
<feature type="active site" evidence="9">
    <location>
        <position position="238"/>
    </location>
</feature>
<dbReference type="InterPro" id="IPR002104">
    <property type="entry name" value="Integrase_catalytic"/>
</dbReference>
<dbReference type="Gene3D" id="1.10.443.10">
    <property type="entry name" value="Intergrase catalytic core"/>
    <property type="match status" value="1"/>
</dbReference>
<gene>
    <name evidence="9" type="primary">xerC</name>
    <name evidence="12" type="ORF">H8698_07120</name>
</gene>
<dbReference type="PANTHER" id="PTHR30349">
    <property type="entry name" value="PHAGE INTEGRASE-RELATED"/>
    <property type="match status" value="1"/>
</dbReference>
<name>A0A926DMV6_9FIRM</name>
<comment type="subcellular location">
    <subcellularLocation>
        <location evidence="1 9">Cytoplasm</location>
    </subcellularLocation>
</comment>
<keyword evidence="2 9" id="KW-0963">Cytoplasm</keyword>
<dbReference type="CDD" id="cd00798">
    <property type="entry name" value="INT_XerDC_C"/>
    <property type="match status" value="1"/>
</dbReference>
<protein>
    <recommendedName>
        <fullName evidence="9">Tyrosine recombinase XerC</fullName>
    </recommendedName>
</protein>
<keyword evidence="8 9" id="KW-0131">Cell cycle</keyword>
<dbReference type="GO" id="GO:0009037">
    <property type="term" value="F:tyrosine-based site-specific recombinase activity"/>
    <property type="evidence" value="ECO:0007669"/>
    <property type="project" value="UniProtKB-UniRule"/>
</dbReference>
<dbReference type="HAMAP" id="MF_01808">
    <property type="entry name" value="Recomb_XerC_XerD"/>
    <property type="match status" value="1"/>
</dbReference>
<dbReference type="EMBL" id="JACRSU010000002">
    <property type="protein sequence ID" value="MBC8540746.1"/>
    <property type="molecule type" value="Genomic_DNA"/>
</dbReference>